<dbReference type="AlphaFoldDB" id="A0A270R5E8"/>
<name>A0A270R5E8_9POAL</name>
<protein>
    <submittedName>
        <fullName evidence="2">Uncharacterized protein</fullName>
    </submittedName>
</protein>
<dbReference type="EMBL" id="CM008054">
    <property type="protein sequence ID" value="PVH32180.1"/>
    <property type="molecule type" value="Genomic_DNA"/>
</dbReference>
<dbReference type="Gramene" id="PVH32180">
    <property type="protein sequence ID" value="PVH32180"/>
    <property type="gene ID" value="PAHAL_9G340800"/>
</dbReference>
<feature type="region of interest" description="Disordered" evidence="1">
    <location>
        <begin position="82"/>
        <end position="104"/>
    </location>
</feature>
<proteinExistence type="predicted"/>
<sequence length="104" mass="11276">MTLPWPPASSDDGMPIPSPTLARRPAAAARLTRLLPFSPPSAPHFGTKDDGCDGLDFNLPHRGGLRLGIWLHRVLCRLSDLPKAGYHDQEREGSDEGRNGVVPT</sequence>
<evidence type="ECO:0000313" key="2">
    <source>
        <dbReference type="EMBL" id="PVH32180.1"/>
    </source>
</evidence>
<gene>
    <name evidence="2" type="ORF">PAHAL_9G340800</name>
</gene>
<evidence type="ECO:0000256" key="1">
    <source>
        <dbReference type="SAM" id="MobiDB-lite"/>
    </source>
</evidence>
<organism evidence="2">
    <name type="scientific">Panicum hallii</name>
    <dbReference type="NCBI Taxonomy" id="206008"/>
    <lineage>
        <taxon>Eukaryota</taxon>
        <taxon>Viridiplantae</taxon>
        <taxon>Streptophyta</taxon>
        <taxon>Embryophyta</taxon>
        <taxon>Tracheophyta</taxon>
        <taxon>Spermatophyta</taxon>
        <taxon>Magnoliopsida</taxon>
        <taxon>Liliopsida</taxon>
        <taxon>Poales</taxon>
        <taxon>Poaceae</taxon>
        <taxon>PACMAD clade</taxon>
        <taxon>Panicoideae</taxon>
        <taxon>Panicodae</taxon>
        <taxon>Paniceae</taxon>
        <taxon>Panicinae</taxon>
        <taxon>Panicum</taxon>
        <taxon>Panicum sect. Panicum</taxon>
    </lineage>
</organism>
<dbReference type="Proteomes" id="UP000243499">
    <property type="component" value="Chromosome 9"/>
</dbReference>
<accession>A0A270R5E8</accession>
<reference evidence="2" key="1">
    <citation type="submission" date="2018-04" db="EMBL/GenBank/DDBJ databases">
        <title>WGS assembly of Panicum hallii.</title>
        <authorList>
            <person name="Lovell J."/>
            <person name="Jenkins J."/>
            <person name="Lowry D."/>
            <person name="Mamidi S."/>
            <person name="Sreedasyam A."/>
            <person name="Weng X."/>
            <person name="Barry K."/>
            <person name="Bonette J."/>
            <person name="Campitelli B."/>
            <person name="Daum C."/>
            <person name="Gordon S."/>
            <person name="Gould B."/>
            <person name="Lipzen A."/>
            <person name="Macqueen A."/>
            <person name="Palacio-Mejia J."/>
            <person name="Plott C."/>
            <person name="Shakirov E."/>
            <person name="Shu S."/>
            <person name="Yoshinaga Y."/>
            <person name="Zane M."/>
            <person name="Rokhsar D."/>
            <person name="Grimwood J."/>
            <person name="Schmutz J."/>
            <person name="Juenger T."/>
        </authorList>
    </citation>
    <scope>NUCLEOTIDE SEQUENCE [LARGE SCALE GENOMIC DNA]</scope>
    <source>
        <strain evidence="2">FIL2</strain>
    </source>
</reference>
<feature type="compositionally biased region" description="Basic and acidic residues" evidence="1">
    <location>
        <begin position="85"/>
        <end position="98"/>
    </location>
</feature>
<feature type="region of interest" description="Disordered" evidence="1">
    <location>
        <begin position="1"/>
        <end position="25"/>
    </location>
</feature>